<name>A0A4Y7XC94_9GAMM</name>
<keyword evidence="4" id="KW-1185">Reference proteome</keyword>
<accession>A0A4Y7XC94</accession>
<dbReference type="GO" id="GO:0016787">
    <property type="term" value="F:hydrolase activity"/>
    <property type="evidence" value="ECO:0007669"/>
    <property type="project" value="UniProtKB-KW"/>
</dbReference>
<dbReference type="InterPro" id="IPR050300">
    <property type="entry name" value="GDXG_lipolytic_enzyme"/>
</dbReference>
<dbReference type="PANTHER" id="PTHR48081:SF8">
    <property type="entry name" value="ALPHA_BETA HYDROLASE FOLD-3 DOMAIN-CONTAINING PROTEIN-RELATED"/>
    <property type="match status" value="1"/>
</dbReference>
<proteinExistence type="predicted"/>
<protein>
    <submittedName>
        <fullName evidence="3">Alpha/beta hydrolase</fullName>
    </submittedName>
</protein>
<dbReference type="SUPFAM" id="SSF53474">
    <property type="entry name" value="alpha/beta-Hydrolases"/>
    <property type="match status" value="1"/>
</dbReference>
<comment type="caution">
    <text evidence="3">The sequence shown here is derived from an EMBL/GenBank/DDBJ whole genome shotgun (WGS) entry which is preliminary data.</text>
</comment>
<dbReference type="Pfam" id="PF07859">
    <property type="entry name" value="Abhydrolase_3"/>
    <property type="match status" value="1"/>
</dbReference>
<dbReference type="OrthoDB" id="9806180at2"/>
<dbReference type="Gene3D" id="3.40.50.1820">
    <property type="entry name" value="alpha/beta hydrolase"/>
    <property type="match status" value="1"/>
</dbReference>
<reference evidence="3 4" key="1">
    <citation type="submission" date="2019-03" db="EMBL/GenBank/DDBJ databases">
        <title>Alkanindiges illinoisensis: a potential pathogenic isolated from ascites of a gastric cancer patient with abdominal metastasis.</title>
        <authorList>
            <person name="Hu X."/>
            <person name="Yang B."/>
            <person name="Yan X."/>
            <person name="Lin L."/>
            <person name="Zhao H."/>
            <person name="Zhou F."/>
            <person name="Su B."/>
            <person name="Chen J."/>
            <person name="Rui Y."/>
            <person name="Wang Q."/>
            <person name="Zheng L."/>
        </authorList>
    </citation>
    <scope>NUCLEOTIDE SEQUENCE [LARGE SCALE GENOMIC DNA]</scope>
    <source>
        <strain evidence="3 4">NFYY 23406</strain>
    </source>
</reference>
<keyword evidence="1 3" id="KW-0378">Hydrolase</keyword>
<evidence type="ECO:0000313" key="4">
    <source>
        <dbReference type="Proteomes" id="UP000297834"/>
    </source>
</evidence>
<organism evidence="3 4">
    <name type="scientific">Alkanindiges illinoisensis</name>
    <dbReference type="NCBI Taxonomy" id="197183"/>
    <lineage>
        <taxon>Bacteria</taxon>
        <taxon>Pseudomonadati</taxon>
        <taxon>Pseudomonadota</taxon>
        <taxon>Gammaproteobacteria</taxon>
        <taxon>Moraxellales</taxon>
        <taxon>Moraxellaceae</taxon>
        <taxon>Alkanindiges</taxon>
    </lineage>
</organism>
<dbReference type="EMBL" id="SNTY01000025">
    <property type="protein sequence ID" value="TEU26929.1"/>
    <property type="molecule type" value="Genomic_DNA"/>
</dbReference>
<dbReference type="RefSeq" id="WP_134244388.1">
    <property type="nucleotide sequence ID" value="NZ_SNTY01000025.1"/>
</dbReference>
<evidence type="ECO:0000313" key="3">
    <source>
        <dbReference type="EMBL" id="TEU26929.1"/>
    </source>
</evidence>
<sequence length="365" mass="39957">MMSIVKTIRRQVSKQVSNAGGKARGDAARLLAHLPAPMQLRLARLMGYQYEYAGLDPHIRLLLAFRQLEGGGSLVTRDAVKSRRHFRREMLSIAGKPTDVAQVKNFQIDGPASKLNVRHYLPEQHQGAPLLVFYHGGGFVVGDLDTHDEACRLLCHHGRMQVLSIDYRLAPEYPAPAALDDCIAALKWAKAHAAELGADPARICVGGDSAGGNLSAVVSQQTKGTSDAPAAQLLFYPVVDLVNEYQSRKTFTQGLFLSDLDIEEANYAYVGLSDLTLQDPLVTPMLGEMTNLPPALVVSAAYDVLCDEGEAYAHRMRELGNRVILDQVESHGHGFINLTYLNPSAKQTTIRIAQDFRVFLDSLPA</sequence>
<dbReference type="AlphaFoldDB" id="A0A4Y7XC94"/>
<dbReference type="InterPro" id="IPR029058">
    <property type="entry name" value="AB_hydrolase_fold"/>
</dbReference>
<feature type="domain" description="Alpha/beta hydrolase fold-3" evidence="2">
    <location>
        <begin position="131"/>
        <end position="336"/>
    </location>
</feature>
<dbReference type="PANTHER" id="PTHR48081">
    <property type="entry name" value="AB HYDROLASE SUPERFAMILY PROTEIN C4A8.06C"/>
    <property type="match status" value="1"/>
</dbReference>
<dbReference type="STRING" id="1120977.GCA_000619845_02498"/>
<dbReference type="Proteomes" id="UP000297834">
    <property type="component" value="Unassembled WGS sequence"/>
</dbReference>
<evidence type="ECO:0000256" key="1">
    <source>
        <dbReference type="ARBA" id="ARBA00022801"/>
    </source>
</evidence>
<gene>
    <name evidence="3" type="ORF">E2B99_07975</name>
</gene>
<evidence type="ECO:0000259" key="2">
    <source>
        <dbReference type="Pfam" id="PF07859"/>
    </source>
</evidence>
<dbReference type="InterPro" id="IPR013094">
    <property type="entry name" value="AB_hydrolase_3"/>
</dbReference>